<dbReference type="EMBL" id="CP000360">
    <property type="protein sequence ID" value="ABF40508.1"/>
    <property type="molecule type" value="Genomic_DNA"/>
</dbReference>
<keyword evidence="11" id="KW-1185">Reference proteome</keyword>
<dbReference type="Proteomes" id="UP000002432">
    <property type="component" value="Chromosome"/>
</dbReference>
<organism evidence="10 11">
    <name type="scientific">Koribacter versatilis (strain Ellin345)</name>
    <dbReference type="NCBI Taxonomy" id="204669"/>
    <lineage>
        <taxon>Bacteria</taxon>
        <taxon>Pseudomonadati</taxon>
        <taxon>Acidobacteriota</taxon>
        <taxon>Terriglobia</taxon>
        <taxon>Terriglobales</taxon>
        <taxon>Candidatus Korobacteraceae</taxon>
        <taxon>Candidatus Korobacter</taxon>
    </lineage>
</organism>
<keyword evidence="3 7" id="KW-0812">Transmembrane</keyword>
<feature type="transmembrane region" description="Helical" evidence="7">
    <location>
        <begin position="21"/>
        <end position="40"/>
    </location>
</feature>
<evidence type="ECO:0000256" key="1">
    <source>
        <dbReference type="ARBA" id="ARBA00004651"/>
    </source>
</evidence>
<keyword evidence="4 7" id="KW-1133">Transmembrane helix</keyword>
<feature type="domain" description="MacB-like periplasmic core" evidence="9">
    <location>
        <begin position="19"/>
        <end position="220"/>
    </location>
</feature>
<dbReference type="eggNOG" id="COG0577">
    <property type="taxonomic scope" value="Bacteria"/>
</dbReference>
<evidence type="ECO:0000256" key="6">
    <source>
        <dbReference type="ARBA" id="ARBA00038076"/>
    </source>
</evidence>
<dbReference type="EnsemblBacteria" id="ABF40508">
    <property type="protein sequence ID" value="ABF40508"/>
    <property type="gene ID" value="Acid345_1506"/>
</dbReference>
<feature type="transmembrane region" description="Helical" evidence="7">
    <location>
        <begin position="276"/>
        <end position="301"/>
    </location>
</feature>
<gene>
    <name evidence="10" type="ordered locus">Acid345_1506</name>
</gene>
<evidence type="ECO:0000256" key="7">
    <source>
        <dbReference type="SAM" id="Phobius"/>
    </source>
</evidence>
<dbReference type="PANTHER" id="PTHR30572:SF4">
    <property type="entry name" value="ABC TRANSPORTER PERMEASE YTRF"/>
    <property type="match status" value="1"/>
</dbReference>
<evidence type="ECO:0000256" key="2">
    <source>
        <dbReference type="ARBA" id="ARBA00022475"/>
    </source>
</evidence>
<dbReference type="HOGENOM" id="CLU_000604_8_0_0"/>
<reference evidence="10 11" key="1">
    <citation type="journal article" date="2009" name="Appl. Environ. Microbiol.">
        <title>Three genomes from the phylum Acidobacteria provide insight into the lifestyles of these microorganisms in soils.</title>
        <authorList>
            <person name="Ward N.L."/>
            <person name="Challacombe J.F."/>
            <person name="Janssen P.H."/>
            <person name="Henrissat B."/>
            <person name="Coutinho P.M."/>
            <person name="Wu M."/>
            <person name="Xie G."/>
            <person name="Haft D.H."/>
            <person name="Sait M."/>
            <person name="Badger J."/>
            <person name="Barabote R.D."/>
            <person name="Bradley B."/>
            <person name="Brettin T.S."/>
            <person name="Brinkac L.M."/>
            <person name="Bruce D."/>
            <person name="Creasy T."/>
            <person name="Daugherty S.C."/>
            <person name="Davidsen T.M."/>
            <person name="DeBoy R.T."/>
            <person name="Detter J.C."/>
            <person name="Dodson R.J."/>
            <person name="Durkin A.S."/>
            <person name="Ganapathy A."/>
            <person name="Gwinn-Giglio M."/>
            <person name="Han C.S."/>
            <person name="Khouri H."/>
            <person name="Kiss H."/>
            <person name="Kothari S.P."/>
            <person name="Madupu R."/>
            <person name="Nelson K.E."/>
            <person name="Nelson W.C."/>
            <person name="Paulsen I."/>
            <person name="Penn K."/>
            <person name="Ren Q."/>
            <person name="Rosovitz M.J."/>
            <person name="Selengut J.D."/>
            <person name="Shrivastava S."/>
            <person name="Sullivan S.A."/>
            <person name="Tapia R."/>
            <person name="Thompson L.S."/>
            <person name="Watkins K.L."/>
            <person name="Yang Q."/>
            <person name="Yu C."/>
            <person name="Zafar N."/>
            <person name="Zhou L."/>
            <person name="Kuske C.R."/>
        </authorList>
    </citation>
    <scope>NUCLEOTIDE SEQUENCE [LARGE SCALE GENOMIC DNA]</scope>
    <source>
        <strain evidence="10 11">Ellin345</strain>
    </source>
</reference>
<dbReference type="Pfam" id="PF12704">
    <property type="entry name" value="MacB_PCD"/>
    <property type="match status" value="1"/>
</dbReference>
<dbReference type="GO" id="GO:0005886">
    <property type="term" value="C:plasma membrane"/>
    <property type="evidence" value="ECO:0007669"/>
    <property type="project" value="UniProtKB-SubCell"/>
</dbReference>
<dbReference type="PANTHER" id="PTHR30572">
    <property type="entry name" value="MEMBRANE COMPONENT OF TRANSPORTER-RELATED"/>
    <property type="match status" value="1"/>
</dbReference>
<sequence>MGEILNEAIVALRYNRRRSMLTMLGMAWGIATVVLLLAYGNGFGQAIENIFASFGMKTMIIIPGRSSMQAGGEKAGAQVRMTLDDVELLTTNLPQITRISPEVNKQCIVQFDTRSFTFQVTGSYPSIQDIRVLPVGQGRFFNAEDAVQRGRVVVIGSEAKEKLFSGRNAIGERIRLDGISYEVVGVLSPKMQNGDDPINRFLYVPFSTMSDFRDSHYIDDFWINYEVDDYIGLEQSIRNILAAQHRFNSADRRALVVLSLMQQVHQYRIITLGLKVLLAIIGTLTLGIGGVGLMNIMLVSVTQRTREIGMEKALGCPRQRIFLQFLSEALAISFMGGVLGVMLAYGVSLSAGRVTLYSAVAQHAEAGDIQLLIDPTTLVVATAILAFVGLVSGMLPAIRASKLNPIEALRYE</sequence>
<dbReference type="InterPro" id="IPR003838">
    <property type="entry name" value="ABC3_permease_C"/>
</dbReference>
<comment type="similarity">
    <text evidence="6">Belongs to the ABC-4 integral membrane protein family.</text>
</comment>
<feature type="transmembrane region" description="Helical" evidence="7">
    <location>
        <begin position="378"/>
        <end position="398"/>
    </location>
</feature>
<feature type="transmembrane region" description="Helical" evidence="7">
    <location>
        <begin position="321"/>
        <end position="347"/>
    </location>
</feature>
<dbReference type="GO" id="GO:0022857">
    <property type="term" value="F:transmembrane transporter activity"/>
    <property type="evidence" value="ECO:0007669"/>
    <property type="project" value="TreeGrafter"/>
</dbReference>
<comment type="subcellular location">
    <subcellularLocation>
        <location evidence="1">Cell membrane</location>
        <topology evidence="1">Multi-pass membrane protein</topology>
    </subcellularLocation>
</comment>
<dbReference type="KEGG" id="aba:Acid345_1506"/>
<evidence type="ECO:0000256" key="5">
    <source>
        <dbReference type="ARBA" id="ARBA00023136"/>
    </source>
</evidence>
<dbReference type="OrthoDB" id="9770099at2"/>
<evidence type="ECO:0000256" key="3">
    <source>
        <dbReference type="ARBA" id="ARBA00022692"/>
    </source>
</evidence>
<keyword evidence="5 7" id="KW-0472">Membrane</keyword>
<feature type="domain" description="ABC3 transporter permease C-terminal" evidence="8">
    <location>
        <begin position="280"/>
        <end position="405"/>
    </location>
</feature>
<dbReference type="STRING" id="204669.Acid345_1506"/>
<accession>Q1IRJ2</accession>
<evidence type="ECO:0000256" key="4">
    <source>
        <dbReference type="ARBA" id="ARBA00022989"/>
    </source>
</evidence>
<evidence type="ECO:0000259" key="8">
    <source>
        <dbReference type="Pfam" id="PF02687"/>
    </source>
</evidence>
<dbReference type="InterPro" id="IPR050250">
    <property type="entry name" value="Macrolide_Exporter_MacB"/>
</dbReference>
<name>Q1IRJ2_KORVE</name>
<proteinExistence type="inferred from homology"/>
<dbReference type="AlphaFoldDB" id="Q1IRJ2"/>
<evidence type="ECO:0000259" key="9">
    <source>
        <dbReference type="Pfam" id="PF12704"/>
    </source>
</evidence>
<dbReference type="InterPro" id="IPR025857">
    <property type="entry name" value="MacB_PCD"/>
</dbReference>
<dbReference type="Pfam" id="PF02687">
    <property type="entry name" value="FtsX"/>
    <property type="match status" value="1"/>
</dbReference>
<keyword evidence="2" id="KW-1003">Cell membrane</keyword>
<evidence type="ECO:0000313" key="11">
    <source>
        <dbReference type="Proteomes" id="UP000002432"/>
    </source>
</evidence>
<dbReference type="RefSeq" id="WP_011522310.1">
    <property type="nucleotide sequence ID" value="NC_008009.1"/>
</dbReference>
<evidence type="ECO:0000313" key="10">
    <source>
        <dbReference type="EMBL" id="ABF40508.1"/>
    </source>
</evidence>
<protein>
    <submittedName>
        <fullName evidence="10">ABC efflux pump, inner membrane subunit</fullName>
    </submittedName>
</protein>